<dbReference type="SMART" id="SM00460">
    <property type="entry name" value="TGc"/>
    <property type="match status" value="1"/>
</dbReference>
<protein>
    <recommendedName>
        <fullName evidence="2">Transglutaminase-like domain-containing protein</fullName>
    </recommendedName>
</protein>
<proteinExistence type="predicted"/>
<dbReference type="InterPro" id="IPR021878">
    <property type="entry name" value="TgpA_N"/>
</dbReference>
<dbReference type="InterPro" id="IPR002931">
    <property type="entry name" value="Transglutaminase-like"/>
</dbReference>
<evidence type="ECO:0000256" key="1">
    <source>
        <dbReference type="SAM" id="Phobius"/>
    </source>
</evidence>
<feature type="domain" description="Transglutaminase-like" evidence="2">
    <location>
        <begin position="425"/>
        <end position="496"/>
    </location>
</feature>
<dbReference type="EMBL" id="NVWI01000003">
    <property type="protein sequence ID" value="PCJ42132.1"/>
    <property type="molecule type" value="Genomic_DNA"/>
</dbReference>
<accession>A0A2A5CED2</accession>
<dbReference type="InterPro" id="IPR038765">
    <property type="entry name" value="Papain-like_cys_pep_sf"/>
</dbReference>
<keyword evidence="1" id="KW-1133">Transmembrane helix</keyword>
<feature type="transmembrane region" description="Helical" evidence="1">
    <location>
        <begin position="44"/>
        <end position="62"/>
    </location>
</feature>
<dbReference type="SUPFAM" id="SSF54001">
    <property type="entry name" value="Cysteine proteinases"/>
    <property type="match status" value="1"/>
</dbReference>
<feature type="transmembrane region" description="Helical" evidence="1">
    <location>
        <begin position="94"/>
        <end position="113"/>
    </location>
</feature>
<dbReference type="PANTHER" id="PTHR42736:SF1">
    <property type="entry name" value="PROTEIN-GLUTAMINE GAMMA-GLUTAMYLTRANSFERASE"/>
    <property type="match status" value="1"/>
</dbReference>
<dbReference type="Pfam" id="PF01841">
    <property type="entry name" value="Transglut_core"/>
    <property type="match status" value="1"/>
</dbReference>
<keyword evidence="1" id="KW-0472">Membrane</keyword>
<dbReference type="AlphaFoldDB" id="A0A2A5CED2"/>
<dbReference type="PANTHER" id="PTHR42736">
    <property type="entry name" value="PROTEIN-GLUTAMINE GAMMA-GLUTAMYLTRANSFERASE"/>
    <property type="match status" value="1"/>
</dbReference>
<feature type="transmembrane region" description="Helical" evidence="1">
    <location>
        <begin position="120"/>
        <end position="138"/>
    </location>
</feature>
<keyword evidence="1" id="KW-0812">Transmembrane</keyword>
<name>A0A2A5CED2_9GAMM</name>
<sequence>MNIFNLTKGKPKEFTRSSYLVPRTSLAWILCSLVAVILPHVVRMPIWLVLVCALCIIGRVLIFQGRMSYPGPIVKTILVVLILWLMVAQYGRDVFATESTVAILIVAISLKLLEMHKKSDVIMVIYLCYFTVIAEFIWSQSIPIAVYILFCILLISAALMSLSQTEEYQNPFRTLKLSALILLQSIPLMLALFILFPRIAPLWSVPLQSSTARTGLSDSMSPGDIGNLIGSDELAFRVKFNGENPRPAELYWRAITLDSFNGREWSRGFNIEPQFLGAGARDDRAWFQDIEFQGDILDYNIIMEPTDNNWVYSLKIPQVLDERMIMRRDFQVDSIRNISQRFSYDMRSYMNNRLDASLNQRELRQWRRIPSGSNEQSFEFAVNLREESGSDQAYIQNVLAYFRSENFFYTLQPALLGANPVDEFLFNTREGFCEHYASSFTFLMRAVGIPARVVTGYQGGEYNPYDDTLAVRQYDAHAWSEVWLQDQGWVRVDPTAAVAPDRIERGSQFVFQLEDVFLQDAGLSLLRFRNSLFLNDLRYRLEMIDYSWNRFVLNYDQGMQFAFFSSLFKEVTREKIIVTALGFIFFSIAIMVFFVLRKPSRKELHPATDLYLGYCDGLAKQGFVRARGETPFAYFDRLRNLKPAWSKQMCDITDKYIELVYKRPGQLNHPDDVKEFKNKIHQFHMLLY</sequence>
<reference evidence="4" key="1">
    <citation type="submission" date="2017-08" db="EMBL/GenBank/DDBJ databases">
        <title>A dynamic microbial community with high functional redundancy inhabits the cold, oxic subseafloor aquifer.</title>
        <authorList>
            <person name="Tully B.J."/>
            <person name="Wheat C.G."/>
            <person name="Glazer B.T."/>
            <person name="Huber J.A."/>
        </authorList>
    </citation>
    <scope>NUCLEOTIDE SEQUENCE [LARGE SCALE GENOMIC DNA]</scope>
</reference>
<dbReference type="Proteomes" id="UP000228987">
    <property type="component" value="Unassembled WGS sequence"/>
</dbReference>
<comment type="caution">
    <text evidence="3">The sequence shown here is derived from an EMBL/GenBank/DDBJ whole genome shotgun (WGS) entry which is preliminary data.</text>
</comment>
<dbReference type="InterPro" id="IPR052901">
    <property type="entry name" value="Bact_TGase-like"/>
</dbReference>
<feature type="transmembrane region" description="Helical" evidence="1">
    <location>
        <begin position="174"/>
        <end position="196"/>
    </location>
</feature>
<evidence type="ECO:0000259" key="2">
    <source>
        <dbReference type="SMART" id="SM00460"/>
    </source>
</evidence>
<organism evidence="3 4">
    <name type="scientific">SAR86 cluster bacterium</name>
    <dbReference type="NCBI Taxonomy" id="2030880"/>
    <lineage>
        <taxon>Bacteria</taxon>
        <taxon>Pseudomonadati</taxon>
        <taxon>Pseudomonadota</taxon>
        <taxon>Gammaproteobacteria</taxon>
        <taxon>SAR86 cluster</taxon>
    </lineage>
</organism>
<dbReference type="Gene3D" id="3.10.620.30">
    <property type="match status" value="1"/>
</dbReference>
<evidence type="ECO:0000313" key="3">
    <source>
        <dbReference type="EMBL" id="PCJ42132.1"/>
    </source>
</evidence>
<feature type="transmembrane region" description="Helical" evidence="1">
    <location>
        <begin position="144"/>
        <end position="162"/>
    </location>
</feature>
<feature type="transmembrane region" description="Helical" evidence="1">
    <location>
        <begin position="69"/>
        <end position="88"/>
    </location>
</feature>
<feature type="transmembrane region" description="Helical" evidence="1">
    <location>
        <begin position="576"/>
        <end position="596"/>
    </location>
</feature>
<evidence type="ECO:0000313" key="4">
    <source>
        <dbReference type="Proteomes" id="UP000228987"/>
    </source>
</evidence>
<dbReference type="Pfam" id="PF11992">
    <property type="entry name" value="TgpA_N"/>
    <property type="match status" value="1"/>
</dbReference>
<feature type="transmembrane region" description="Helical" evidence="1">
    <location>
        <begin position="20"/>
        <end position="38"/>
    </location>
</feature>
<gene>
    <name evidence="3" type="ORF">COA71_05950</name>
</gene>